<feature type="domain" description="FAD/NAD(P)-binding" evidence="9">
    <location>
        <begin position="9"/>
        <end position="329"/>
    </location>
</feature>
<dbReference type="OrthoDB" id="361797at2759"/>
<dbReference type="InterPro" id="IPR001100">
    <property type="entry name" value="Pyr_nuc-diS_OxRdtase"/>
</dbReference>
<accession>A0A1Y2A107</accession>
<sequence>MSHPSEHYDTISIGSGEAGKYICWTRSSAGKKTATIEEKWYGGSCPNIACLPSKNIIYSADVLHTSQKYASTGLLKASPAGIDMGLVRERKRDMVKGLMDMHEGVYEKSGAEMVHGHGKLVGPKTVEVDLKDGGKRIMTADNIVICTGSRARIDDVPGLKEAKPLTHVEFLELDELPTHLIILGGGYSGLEFAQAIRRFGAAVTVVERNSKILKAEDEDVSTALVDILKEEGVTFSTSVSVTKVVGTSGQSVTLIGKQNGQAFEVTGSHLLVAGGRVPNTENCGLGVAGVELTSSGHVKVDEYLRTSVPGIFAVGDCAGSPHFTHVAFDDFRIVRDYLNDNSSPRSTVNRQLPYTLYTDPELAHVGLSESAAQKAGIQYRLAKLPMAAFLRTRTMDATTGFAKALVSAADDAILGFTALGPRAGELLPVVQLAMSVGLPYMSLSGLIITHPTMSEGLVSLFGAIPPKT</sequence>
<evidence type="ECO:0000256" key="2">
    <source>
        <dbReference type="ARBA" id="ARBA00022630"/>
    </source>
</evidence>
<dbReference type="InterPro" id="IPR036188">
    <property type="entry name" value="FAD/NAD-bd_sf"/>
</dbReference>
<feature type="binding site" evidence="6">
    <location>
        <begin position="147"/>
        <end position="149"/>
    </location>
    <ligand>
        <name>FAD</name>
        <dbReference type="ChEBI" id="CHEBI:57692"/>
    </ligand>
</feature>
<dbReference type="FunFam" id="3.30.390.30:FF:000001">
    <property type="entry name" value="Dihydrolipoyl dehydrogenase"/>
    <property type="match status" value="1"/>
</dbReference>
<dbReference type="GO" id="GO:0005759">
    <property type="term" value="C:mitochondrial matrix"/>
    <property type="evidence" value="ECO:0007669"/>
    <property type="project" value="UniProtKB-ARBA"/>
</dbReference>
<evidence type="ECO:0000259" key="9">
    <source>
        <dbReference type="Pfam" id="PF07992"/>
    </source>
</evidence>
<name>A0A1Y2A107_9PLEO</name>
<keyword evidence="6" id="KW-0520">NAD</keyword>
<dbReference type="SUPFAM" id="SSF51905">
    <property type="entry name" value="FAD/NAD(P)-binding domain"/>
    <property type="match status" value="1"/>
</dbReference>
<comment type="caution">
    <text evidence="10">The sequence shown here is derived from an EMBL/GenBank/DDBJ whole genome shotgun (WGS) entry which is preliminary data.</text>
</comment>
<dbReference type="PANTHER" id="PTHR43014:SF2">
    <property type="entry name" value="MERCURIC REDUCTASE"/>
    <property type="match status" value="1"/>
</dbReference>
<dbReference type="Pfam" id="PF07992">
    <property type="entry name" value="Pyr_redox_2"/>
    <property type="match status" value="1"/>
</dbReference>
<evidence type="ECO:0000256" key="6">
    <source>
        <dbReference type="PIRSR" id="PIRSR000350-3"/>
    </source>
</evidence>
<evidence type="ECO:0000256" key="7">
    <source>
        <dbReference type="PIRSR" id="PIRSR000350-4"/>
    </source>
</evidence>
<reference evidence="10 11" key="1">
    <citation type="submission" date="2016-07" db="EMBL/GenBank/DDBJ databases">
        <title>Pervasive Adenine N6-methylation of Active Genes in Fungi.</title>
        <authorList>
            <consortium name="DOE Joint Genome Institute"/>
            <person name="Mondo S.J."/>
            <person name="Dannebaum R.O."/>
            <person name="Kuo R.C."/>
            <person name="Labutti K."/>
            <person name="Haridas S."/>
            <person name="Kuo A."/>
            <person name="Salamov A."/>
            <person name="Ahrendt S.R."/>
            <person name="Lipzen A."/>
            <person name="Sullivan W."/>
            <person name="Andreopoulos W.B."/>
            <person name="Clum A."/>
            <person name="Lindquist E."/>
            <person name="Daum C."/>
            <person name="Ramamoorthy G.K."/>
            <person name="Gryganskyi A."/>
            <person name="Culley D."/>
            <person name="Magnuson J.K."/>
            <person name="James T.Y."/>
            <person name="O'Malley M.A."/>
            <person name="Stajich J.E."/>
            <person name="Spatafora J.W."/>
            <person name="Visel A."/>
            <person name="Grigoriev I.V."/>
        </authorList>
    </citation>
    <scope>NUCLEOTIDE SEQUENCE [LARGE SCALE GENOMIC DNA]</scope>
    <source>
        <strain evidence="10 11">CBS 115471</strain>
    </source>
</reference>
<proteinExistence type="inferred from homology"/>
<feature type="domain" description="Pyridine nucleotide-disulphide oxidoreductase dimerisation" evidence="8">
    <location>
        <begin position="353"/>
        <end position="458"/>
    </location>
</feature>
<dbReference type="Gene3D" id="3.30.390.30">
    <property type="match status" value="1"/>
</dbReference>
<dbReference type="Proteomes" id="UP000193144">
    <property type="component" value="Unassembled WGS sequence"/>
</dbReference>
<keyword evidence="6" id="KW-0547">Nucleotide-binding</keyword>
<dbReference type="InterPro" id="IPR004099">
    <property type="entry name" value="Pyr_nucl-diS_OxRdtase_dimer"/>
</dbReference>
<organism evidence="10 11">
    <name type="scientific">Clohesyomyces aquaticus</name>
    <dbReference type="NCBI Taxonomy" id="1231657"/>
    <lineage>
        <taxon>Eukaryota</taxon>
        <taxon>Fungi</taxon>
        <taxon>Dikarya</taxon>
        <taxon>Ascomycota</taxon>
        <taxon>Pezizomycotina</taxon>
        <taxon>Dothideomycetes</taxon>
        <taxon>Pleosporomycetidae</taxon>
        <taxon>Pleosporales</taxon>
        <taxon>Lindgomycetaceae</taxon>
        <taxon>Clohesyomyces</taxon>
    </lineage>
</organism>
<evidence type="ECO:0000259" key="8">
    <source>
        <dbReference type="Pfam" id="PF02852"/>
    </source>
</evidence>
<protein>
    <submittedName>
        <fullName evidence="10">FAD-dependent pyridine nucleotide-disulfide oxidoreductase</fullName>
    </submittedName>
</protein>
<feature type="binding site" evidence="6">
    <location>
        <position position="54"/>
    </location>
    <ligand>
        <name>FAD</name>
        <dbReference type="ChEBI" id="CHEBI:57692"/>
    </ligand>
</feature>
<comment type="similarity">
    <text evidence="1">Belongs to the class-I pyridine nucleotide-disulfide oxidoreductase family.</text>
</comment>
<feature type="disulfide bond" description="Redox-active" evidence="7">
    <location>
        <begin position="45"/>
        <end position="50"/>
    </location>
</feature>
<dbReference type="PRINTS" id="PR00368">
    <property type="entry name" value="FADPNR"/>
</dbReference>
<dbReference type="STRING" id="1231657.A0A1Y2A107"/>
<dbReference type="GO" id="GO:0050660">
    <property type="term" value="F:flavin adenine dinucleotide binding"/>
    <property type="evidence" value="ECO:0007669"/>
    <property type="project" value="TreeGrafter"/>
</dbReference>
<dbReference type="PRINTS" id="PR00411">
    <property type="entry name" value="PNDRDTASEI"/>
</dbReference>
<evidence type="ECO:0000313" key="10">
    <source>
        <dbReference type="EMBL" id="ORY16189.1"/>
    </source>
</evidence>
<dbReference type="GO" id="GO:0003955">
    <property type="term" value="F:NAD(P)H dehydrogenase (quinone) activity"/>
    <property type="evidence" value="ECO:0007669"/>
    <property type="project" value="TreeGrafter"/>
</dbReference>
<keyword evidence="4" id="KW-0560">Oxidoreductase</keyword>
<dbReference type="Pfam" id="PF02852">
    <property type="entry name" value="Pyr_redox_dim"/>
    <property type="match status" value="1"/>
</dbReference>
<evidence type="ECO:0000313" key="11">
    <source>
        <dbReference type="Proteomes" id="UP000193144"/>
    </source>
</evidence>
<dbReference type="PIRSF" id="PIRSF000350">
    <property type="entry name" value="Mercury_reductase_MerA"/>
    <property type="match status" value="1"/>
</dbReference>
<evidence type="ECO:0000256" key="3">
    <source>
        <dbReference type="ARBA" id="ARBA00022827"/>
    </source>
</evidence>
<dbReference type="Gene3D" id="3.50.50.60">
    <property type="entry name" value="FAD/NAD(P)-binding domain"/>
    <property type="match status" value="2"/>
</dbReference>
<dbReference type="InterPro" id="IPR023753">
    <property type="entry name" value="FAD/NAD-binding_dom"/>
</dbReference>
<gene>
    <name evidence="10" type="ORF">BCR34DRAFT_597980</name>
</gene>
<keyword evidence="11" id="KW-1185">Reference proteome</keyword>
<dbReference type="EMBL" id="MCFA01000020">
    <property type="protein sequence ID" value="ORY16189.1"/>
    <property type="molecule type" value="Genomic_DNA"/>
</dbReference>
<comment type="cofactor">
    <cofactor evidence="6">
        <name>FAD</name>
        <dbReference type="ChEBI" id="CHEBI:57692"/>
    </cofactor>
    <text evidence="6">Binds 1 FAD per subunit.</text>
</comment>
<dbReference type="AlphaFoldDB" id="A0A1Y2A107"/>
<dbReference type="InterPro" id="IPR016156">
    <property type="entry name" value="FAD/NAD-linked_Rdtase_dimer_sf"/>
</dbReference>
<dbReference type="PANTHER" id="PTHR43014">
    <property type="entry name" value="MERCURIC REDUCTASE"/>
    <property type="match status" value="1"/>
</dbReference>
<evidence type="ECO:0000256" key="5">
    <source>
        <dbReference type="PIRSR" id="PIRSR000350-2"/>
    </source>
</evidence>
<feature type="active site" description="Proton acceptor" evidence="5">
    <location>
        <position position="450"/>
    </location>
</feature>
<keyword evidence="2" id="KW-0285">Flavoprotein</keyword>
<feature type="binding site" evidence="6">
    <location>
        <position position="275"/>
    </location>
    <ligand>
        <name>NAD(+)</name>
        <dbReference type="ChEBI" id="CHEBI:57540"/>
    </ligand>
</feature>
<evidence type="ECO:0000256" key="4">
    <source>
        <dbReference type="ARBA" id="ARBA00023002"/>
    </source>
</evidence>
<keyword evidence="3 6" id="KW-0274">FAD</keyword>
<feature type="binding site" evidence="6">
    <location>
        <position position="316"/>
    </location>
    <ligand>
        <name>FAD</name>
        <dbReference type="ChEBI" id="CHEBI:57692"/>
    </ligand>
</feature>
<dbReference type="SUPFAM" id="SSF55424">
    <property type="entry name" value="FAD/NAD-linked reductases, dimerisation (C-terminal) domain"/>
    <property type="match status" value="1"/>
</dbReference>
<feature type="binding site" evidence="6">
    <location>
        <begin position="184"/>
        <end position="191"/>
    </location>
    <ligand>
        <name>NAD(+)</name>
        <dbReference type="ChEBI" id="CHEBI:57540"/>
    </ligand>
</feature>
<feature type="binding site" evidence="6">
    <location>
        <position position="118"/>
    </location>
    <ligand>
        <name>FAD</name>
        <dbReference type="ChEBI" id="CHEBI:57692"/>
    </ligand>
</feature>
<evidence type="ECO:0000256" key="1">
    <source>
        <dbReference type="ARBA" id="ARBA00007532"/>
    </source>
</evidence>
<feature type="binding site" evidence="6">
    <location>
        <position position="207"/>
    </location>
    <ligand>
        <name>NAD(+)</name>
        <dbReference type="ChEBI" id="CHEBI:57540"/>
    </ligand>
</feature>